<feature type="compositionally biased region" description="Polar residues" evidence="1">
    <location>
        <begin position="196"/>
        <end position="210"/>
    </location>
</feature>
<name>A0AB34JEI7_PRYPA</name>
<feature type="region of interest" description="Disordered" evidence="1">
    <location>
        <begin position="114"/>
        <end position="136"/>
    </location>
</feature>
<gene>
    <name evidence="2" type="ORF">AB1Y20_023392</name>
</gene>
<evidence type="ECO:0000313" key="3">
    <source>
        <dbReference type="Proteomes" id="UP001515480"/>
    </source>
</evidence>
<dbReference type="AlphaFoldDB" id="A0AB34JEI7"/>
<accession>A0AB34JEI7</accession>
<keyword evidence="3" id="KW-1185">Reference proteome</keyword>
<dbReference type="EMBL" id="JBGBPQ010000009">
    <property type="protein sequence ID" value="KAL1519903.1"/>
    <property type="molecule type" value="Genomic_DNA"/>
</dbReference>
<evidence type="ECO:0000256" key="1">
    <source>
        <dbReference type="SAM" id="MobiDB-lite"/>
    </source>
</evidence>
<proteinExistence type="predicted"/>
<organism evidence="2 3">
    <name type="scientific">Prymnesium parvum</name>
    <name type="common">Toxic golden alga</name>
    <dbReference type="NCBI Taxonomy" id="97485"/>
    <lineage>
        <taxon>Eukaryota</taxon>
        <taxon>Haptista</taxon>
        <taxon>Haptophyta</taxon>
        <taxon>Prymnesiophyceae</taxon>
        <taxon>Prymnesiales</taxon>
        <taxon>Prymnesiaceae</taxon>
        <taxon>Prymnesium</taxon>
    </lineage>
</organism>
<protein>
    <recommendedName>
        <fullName evidence="4">AP2/ERF domain-containing protein</fullName>
    </recommendedName>
</protein>
<sequence length="492" mass="53486">MRDASSPRNPRPLHAQHEFRVVDGLKLELSRSAKSGYKHVTHEPGAQPYRVQFRTDEGRVVRWHTRFATPIDAALAYAKFKLSGGNELCGIQGCTRFAYHLGICHVPALSQRTRQGSISKKRTSQPVQRRFQSSSASSDCEARTSWLQSTRTVDTSNSIVALSSELCGKHGCTCNENEQVGVSGMADRAHCEPECSQRTGTDKSSPNHSTGLEHDSEEVHAFNLTESRSSSHHPDLCPSSENVSTRCFCVGAPLTPPQQMARAITGRREIGHVLVSGSSLEVQAAGMSLQRTVEGKSSDSDKGLERFAAHMVPHASPYTHSNAGLAVHRRRLHRAIKADQGKVTSSHEAPAAVVGREHARALKETHTLEDRPCDTVESTPFFGGGERRESTAFTCAAHSTGVDTNCTFDETEECAHTMSLCLPANLLPDANLLLVCALLSSDAVGFLWEQVELLDDDQLASSEGAQNYVPVIGPTFSDSDKSEAELIDLFDG</sequence>
<comment type="caution">
    <text evidence="2">The sequence shown here is derived from an EMBL/GenBank/DDBJ whole genome shotgun (WGS) entry which is preliminary data.</text>
</comment>
<evidence type="ECO:0000313" key="2">
    <source>
        <dbReference type="EMBL" id="KAL1519903.1"/>
    </source>
</evidence>
<evidence type="ECO:0008006" key="4">
    <source>
        <dbReference type="Google" id="ProtNLM"/>
    </source>
</evidence>
<dbReference type="Proteomes" id="UP001515480">
    <property type="component" value="Unassembled WGS sequence"/>
</dbReference>
<reference evidence="2 3" key="1">
    <citation type="journal article" date="2024" name="Science">
        <title>Giant polyketide synthase enzymes in the biosynthesis of giant marine polyether toxins.</title>
        <authorList>
            <person name="Fallon T.R."/>
            <person name="Shende V.V."/>
            <person name="Wierzbicki I.H."/>
            <person name="Pendleton A.L."/>
            <person name="Watervoot N.F."/>
            <person name="Auber R.P."/>
            <person name="Gonzalez D.J."/>
            <person name="Wisecaver J.H."/>
            <person name="Moore B.S."/>
        </authorList>
    </citation>
    <scope>NUCLEOTIDE SEQUENCE [LARGE SCALE GENOMIC DNA]</scope>
    <source>
        <strain evidence="2 3">12B1</strain>
    </source>
</reference>
<feature type="region of interest" description="Disordered" evidence="1">
    <location>
        <begin position="194"/>
        <end position="216"/>
    </location>
</feature>